<evidence type="ECO:0000313" key="1">
    <source>
        <dbReference type="EMBL" id="KAK1869678.1"/>
    </source>
</evidence>
<dbReference type="Proteomes" id="UP000798662">
    <property type="component" value="Chromosome 3"/>
</dbReference>
<dbReference type="EMBL" id="CM020620">
    <property type="protein sequence ID" value="KAK1869678.1"/>
    <property type="molecule type" value="Genomic_DNA"/>
</dbReference>
<keyword evidence="2" id="KW-1185">Reference proteome</keyword>
<comment type="caution">
    <text evidence="1">The sequence shown here is derived from an EMBL/GenBank/DDBJ whole genome shotgun (WGS) entry which is preliminary data.</text>
</comment>
<protein>
    <submittedName>
        <fullName evidence="1">Uncharacterized protein</fullName>
    </submittedName>
</protein>
<name>A0ACC3CHV5_PYRYE</name>
<evidence type="ECO:0000313" key="2">
    <source>
        <dbReference type="Proteomes" id="UP000798662"/>
    </source>
</evidence>
<accession>A0ACC3CHV5</accession>
<reference evidence="1" key="1">
    <citation type="submission" date="2019-11" db="EMBL/GenBank/DDBJ databases">
        <title>Nori genome reveals adaptations in red seaweeds to the harsh intertidal environment.</title>
        <authorList>
            <person name="Wang D."/>
            <person name="Mao Y."/>
        </authorList>
    </citation>
    <scope>NUCLEOTIDE SEQUENCE</scope>
    <source>
        <tissue evidence="1">Gametophyte</tissue>
    </source>
</reference>
<gene>
    <name evidence="1" type="ORF">I4F81_012148</name>
</gene>
<sequence>MAGTTRPPAWPLGMGADEALLAGAGGVAAAAGGRAANGGRSGSGFFGAGGSSGGWRRHRRVVWPGGHWAVAAAAAAAAAVGMVAAAVGGGGGGGGGGGLVAAETPARVTDSDGWTVVRGGLTMPMDPLWAIVAFPAVLDLTMGRMFHSYTVDEPGARVTGTFENGRTVSLAVVSRDEGGKRLEYAVTGHSPDAWGPDRPDLTGTAFAITLSPYVGNPSHASMMKVAVKLPPAAAANARLVGWFSAAIAAMVDNARLAKGAYPCNDEFRSYSGTCNNEAQPRWGAASSALMRMDPTLDGLWADGASEPMTAGRPNCRAVSNAVTAVAPGTVAPRSSRGLTDLWTFWGQFLDHDMAITFGSKGTVSEETMTIPVTDPGDVLPVDTIAFTRSQHMRDARPCCGGGYAESLPRQHPNMQTAYVDGSQLYGAERDRVDVLREHVGGRLRVGAVVGGGPLMPDNSADALGGTVLPNDPSEEPEFFAAGDRRANEQPVLAALHTLFVREHNRVAALLADEFGCWTDEQLYQYARKIVAATLQAITYQHWLPLLVGPTGSGGLPAYKGYDAAVNPTISNFFTTAAFRFGHSAVPDTLHLRNTDGSAHARDGVELKQVYFDPSFVREVGVEPLLAGAAHTVGQEVDRFVADALRNALFANLDSNGLDLVSLNCQRGRDHGLPTLNAARRMYGLPPHAALGDLAPGDAAATAALASVYANADQVDAFVGGLAEAHVPGAAVGPLFHASLVDQFARLRDGDRFYYESVYWPARVRALPLVQAILGGTRTLKDVLVDNTDVPAAQWPDDVFQLPPRLCVPSIGTYHDADQLFANHKAGLGGVDAAWANRVIEEASRGSRFYEAAQRKAAAVADRVAALAASAARLRSTPGALTSATTRADEELATIEASERDLTRSVVHVDLDAFYSAVAERDDPSLVGKPHAAGGMSMLSTASYEARKYGVRSAMPGFVALRLCPSLILVPIDMAAVKATSARLRDHVFPAYDPNFVMASLDEAYLDVTAYVAARPHLCMDDVLTHIRSAVTAATKLTCSAGGAPNKLLAKLASDVNKPNGQTVVQCTREAVLSFISALPVRKVPGIGSVTASLLGGVGVHTCADLITQRALVVALFSARSANSFLRAALGVSGTTVAGDGTGARLAPRKGASRESTFTPTADAASLAAVLARLVDRLAADLGRLGVCGRTVTLKVKDAAFAVRSRSVSLPLPVGDDAPALLRVVAPLLAAEAPATLRLVGVRVSGLDAGTRAPVVSKQQGTLDAFVAGQECDKVSPAGGGEVGQEAAGTNGRDFAILSGAPTAAVSASGACLPPGAGVVDSVSGGAPAVVVSRRDPLCPAASEPQAYPVSDMGGDDLASRSPPAAGPTTSPRPPPAPPVPPPLPPALPTIYVCPACGVFSVPAADEARLHRHLDACVKRDSWPATSGRAKRKQPDSSVRRIDHFFPRRPRRLMGGGGGQSPARVADPPSDVGGERRVARN</sequence>
<proteinExistence type="predicted"/>
<organism evidence="1 2">
    <name type="scientific">Pyropia yezoensis</name>
    <name type="common">Susabi-nori</name>
    <name type="synonym">Porphyra yezoensis</name>
    <dbReference type="NCBI Taxonomy" id="2788"/>
    <lineage>
        <taxon>Eukaryota</taxon>
        <taxon>Rhodophyta</taxon>
        <taxon>Bangiophyceae</taxon>
        <taxon>Bangiales</taxon>
        <taxon>Bangiaceae</taxon>
        <taxon>Pyropia</taxon>
    </lineage>
</organism>